<dbReference type="GeneID" id="6347061"/>
<proteinExistence type="predicted"/>
<dbReference type="AlphaFoldDB" id="A0A2W1F4Q6"/>
<dbReference type="SUPFAM" id="SSF54928">
    <property type="entry name" value="RNA-binding domain, RBD"/>
    <property type="match status" value="1"/>
</dbReference>
<reference evidence="1 2" key="1">
    <citation type="journal article" date="2018" name="BMC Genomics">
        <title>Comparative genomics of the wheat fungal pathogen Pyrenophora tritici-repentis reveals chromosomal variations and genome plasticity.</title>
        <authorList>
            <person name="Moolhuijzen P."/>
            <person name="See P.T."/>
            <person name="Hane J.K."/>
            <person name="Shi G."/>
            <person name="Liu Z."/>
            <person name="Oliver R.P."/>
            <person name="Moffat C.S."/>
        </authorList>
    </citation>
    <scope>NUCLEOTIDE SEQUENCE [LARGE SCALE GENOMIC DNA]</scope>
    <source>
        <strain evidence="1">M4</strain>
    </source>
</reference>
<evidence type="ECO:0000313" key="2">
    <source>
        <dbReference type="Proteomes" id="UP000245464"/>
    </source>
</evidence>
<name>A0A2W1F4Q6_9PLEO</name>
<dbReference type="Gene3D" id="3.30.70.330">
    <property type="match status" value="1"/>
</dbReference>
<sequence length="212" mass="23782">MDDPKKMLAELIELSTETKQWALHFPIEHNAPNTLLETLGNKMGSSVPGSSDNNGENLETLRCSLMALPSLSELGTSSIHTTSELPNPAAFPLDTAEDKARKEAEDMIQREEDKLNAIITYALQKEVEHQAWKEKRRRPSRLILSNLAADIDEEAIREFFIDYSITIHPERDPVKRTRTAHVDMTTRSSAVRASYEVGGIFGLVVKIRLAVE</sequence>
<protein>
    <submittedName>
        <fullName evidence="1">RNA-binding protein (RRM domain)</fullName>
    </submittedName>
</protein>
<dbReference type="InterPro" id="IPR035979">
    <property type="entry name" value="RBD_domain_sf"/>
</dbReference>
<dbReference type="RefSeq" id="XP_001939107.1">
    <property type="nucleotide sequence ID" value="XM_001939072.1"/>
</dbReference>
<evidence type="ECO:0000313" key="1">
    <source>
        <dbReference type="EMBL" id="KAF7578996.1"/>
    </source>
</evidence>
<accession>A0A2W1F4Q6</accession>
<dbReference type="CDD" id="cd00590">
    <property type="entry name" value="RRM_SF"/>
    <property type="match status" value="1"/>
</dbReference>
<dbReference type="KEGG" id="ptrr:6347061"/>
<dbReference type="EMBL" id="NQIK02000001">
    <property type="protein sequence ID" value="KAF7578996.1"/>
    <property type="molecule type" value="Genomic_DNA"/>
</dbReference>
<dbReference type="InterPro" id="IPR012677">
    <property type="entry name" value="Nucleotide-bd_a/b_plait_sf"/>
</dbReference>
<gene>
    <name evidence="1" type="ORF">PtrM4_032360</name>
</gene>
<dbReference type="GO" id="GO:0003676">
    <property type="term" value="F:nucleic acid binding"/>
    <property type="evidence" value="ECO:0007669"/>
    <property type="project" value="InterPro"/>
</dbReference>
<dbReference type="Proteomes" id="UP000245464">
    <property type="component" value="Chromosome 1"/>
</dbReference>
<organism evidence="1 2">
    <name type="scientific">Pyrenophora tritici-repentis</name>
    <dbReference type="NCBI Taxonomy" id="45151"/>
    <lineage>
        <taxon>Eukaryota</taxon>
        <taxon>Fungi</taxon>
        <taxon>Dikarya</taxon>
        <taxon>Ascomycota</taxon>
        <taxon>Pezizomycotina</taxon>
        <taxon>Dothideomycetes</taxon>
        <taxon>Pleosporomycetidae</taxon>
        <taxon>Pleosporales</taxon>
        <taxon>Pleosporineae</taxon>
        <taxon>Pleosporaceae</taxon>
        <taxon>Pyrenophora</taxon>
    </lineage>
</organism>
<comment type="caution">
    <text evidence="1">The sequence shown here is derived from an EMBL/GenBank/DDBJ whole genome shotgun (WGS) entry which is preliminary data.</text>
</comment>